<sequence>MYQRRSPSAPLPDTTSTSDSTLPAPRRSTRIPHPPDSHPSLLAASHARGNSSSSRQSYLGSYDLSTGVKFIGCKWVYSVKFRFDGSLDQYKARLVALGNQQEYGIDYEETFTPVAKMTIVRTILALATSQEWSLGQMDVKNTFLHGDFKEEICMSPPPGMFKTPSS</sequence>
<dbReference type="Pfam" id="PF07727">
    <property type="entry name" value="RVT_2"/>
    <property type="match status" value="1"/>
</dbReference>
<name>A0ABQ9CG74_9ROSI</name>
<organism evidence="3 4">
    <name type="scientific">Salix suchowensis</name>
    <dbReference type="NCBI Taxonomy" id="1278906"/>
    <lineage>
        <taxon>Eukaryota</taxon>
        <taxon>Viridiplantae</taxon>
        <taxon>Streptophyta</taxon>
        <taxon>Embryophyta</taxon>
        <taxon>Tracheophyta</taxon>
        <taxon>Spermatophyta</taxon>
        <taxon>Magnoliopsida</taxon>
        <taxon>eudicotyledons</taxon>
        <taxon>Gunneridae</taxon>
        <taxon>Pentapetalae</taxon>
        <taxon>rosids</taxon>
        <taxon>fabids</taxon>
        <taxon>Malpighiales</taxon>
        <taxon>Salicaceae</taxon>
        <taxon>Saliceae</taxon>
        <taxon>Salix</taxon>
    </lineage>
</organism>
<comment type="caution">
    <text evidence="3">The sequence shown here is derived from an EMBL/GenBank/DDBJ whole genome shotgun (WGS) entry which is preliminary data.</text>
</comment>
<feature type="compositionally biased region" description="Low complexity" evidence="1">
    <location>
        <begin position="1"/>
        <end position="25"/>
    </location>
</feature>
<keyword evidence="4" id="KW-1185">Reference proteome</keyword>
<protein>
    <recommendedName>
        <fullName evidence="2">Reverse transcriptase Ty1/copia-type domain-containing protein</fullName>
    </recommendedName>
</protein>
<dbReference type="Proteomes" id="UP001141253">
    <property type="component" value="Chromosome 5"/>
</dbReference>
<reference evidence="3" key="2">
    <citation type="journal article" date="2023" name="Int. J. Mol. Sci.">
        <title>De Novo Assembly and Annotation of 11 Diverse Shrub Willow (Salix) Genomes Reveals Novel Gene Organization in Sex-Linked Regions.</title>
        <authorList>
            <person name="Hyden B."/>
            <person name="Feng K."/>
            <person name="Yates T.B."/>
            <person name="Jawdy S."/>
            <person name="Cereghino C."/>
            <person name="Smart L.B."/>
            <person name="Muchero W."/>
        </authorList>
    </citation>
    <scope>NUCLEOTIDE SEQUENCE</scope>
    <source>
        <tissue evidence="3">Shoot tip</tissue>
    </source>
</reference>
<reference evidence="3" key="1">
    <citation type="submission" date="2022-10" db="EMBL/GenBank/DDBJ databases">
        <authorList>
            <person name="Hyden B.L."/>
            <person name="Feng K."/>
            <person name="Yates T."/>
            <person name="Jawdy S."/>
            <person name="Smart L.B."/>
            <person name="Muchero W."/>
        </authorList>
    </citation>
    <scope>NUCLEOTIDE SEQUENCE</scope>
    <source>
        <tissue evidence="3">Shoot tip</tissue>
    </source>
</reference>
<dbReference type="EMBL" id="JAPFFI010000003">
    <property type="protein sequence ID" value="KAJ6398737.1"/>
    <property type="molecule type" value="Genomic_DNA"/>
</dbReference>
<evidence type="ECO:0000313" key="3">
    <source>
        <dbReference type="EMBL" id="KAJ6398737.1"/>
    </source>
</evidence>
<dbReference type="InterPro" id="IPR013103">
    <property type="entry name" value="RVT_2"/>
</dbReference>
<feature type="region of interest" description="Disordered" evidence="1">
    <location>
        <begin position="1"/>
        <end position="53"/>
    </location>
</feature>
<evidence type="ECO:0000313" key="4">
    <source>
        <dbReference type="Proteomes" id="UP001141253"/>
    </source>
</evidence>
<proteinExistence type="predicted"/>
<evidence type="ECO:0000259" key="2">
    <source>
        <dbReference type="Pfam" id="PF07727"/>
    </source>
</evidence>
<accession>A0ABQ9CG74</accession>
<evidence type="ECO:0000256" key="1">
    <source>
        <dbReference type="SAM" id="MobiDB-lite"/>
    </source>
</evidence>
<feature type="compositionally biased region" description="Low complexity" evidence="1">
    <location>
        <begin position="44"/>
        <end position="53"/>
    </location>
</feature>
<feature type="domain" description="Reverse transcriptase Ty1/copia-type" evidence="2">
    <location>
        <begin position="64"/>
        <end position="160"/>
    </location>
</feature>
<gene>
    <name evidence="3" type="ORF">OIU77_019499</name>
</gene>